<dbReference type="PANTHER" id="PTHR43079">
    <property type="entry name" value="PROBABLE CADMIUM/ZINC-TRANSPORTING ATPASE HMA1"/>
    <property type="match status" value="1"/>
</dbReference>
<evidence type="ECO:0000256" key="7">
    <source>
        <dbReference type="ARBA" id="ARBA00022842"/>
    </source>
</evidence>
<dbReference type="EMBL" id="FMBM01000001">
    <property type="protein sequence ID" value="SCC78091.1"/>
    <property type="molecule type" value="Genomic_DNA"/>
</dbReference>
<evidence type="ECO:0000256" key="9">
    <source>
        <dbReference type="ARBA" id="ARBA00022989"/>
    </source>
</evidence>
<evidence type="ECO:0000259" key="12">
    <source>
        <dbReference type="Pfam" id="PF00122"/>
    </source>
</evidence>
<reference evidence="13 15" key="1">
    <citation type="submission" date="2015-09" db="EMBL/GenBank/DDBJ databases">
        <title>Identification and resolution of microdiversity through metagenomic sequencing of parallel consortia.</title>
        <authorList>
            <person name="Nelson W.C."/>
            <person name="Romine M.F."/>
            <person name="Lindemann S.R."/>
        </authorList>
    </citation>
    <scope>NUCLEOTIDE SEQUENCE [LARGE SCALE GENOMIC DNA]</scope>
    <source>
        <strain evidence="13">HL-109</strain>
    </source>
</reference>
<evidence type="ECO:0000256" key="6">
    <source>
        <dbReference type="ARBA" id="ARBA00022840"/>
    </source>
</evidence>
<dbReference type="InterPro" id="IPR027256">
    <property type="entry name" value="P-typ_ATPase_IB"/>
</dbReference>
<evidence type="ECO:0000313" key="15">
    <source>
        <dbReference type="Proteomes" id="UP000050497"/>
    </source>
</evidence>
<comment type="similarity">
    <text evidence="2 11">Belongs to the cation transport ATPase (P-type) (TC 3.A.3) family. Type IB subfamily.</text>
</comment>
<dbReference type="InterPro" id="IPR023214">
    <property type="entry name" value="HAD_sf"/>
</dbReference>
<dbReference type="GO" id="GO:0016887">
    <property type="term" value="F:ATP hydrolysis activity"/>
    <property type="evidence" value="ECO:0007669"/>
    <property type="project" value="InterPro"/>
</dbReference>
<dbReference type="SUPFAM" id="SSF81653">
    <property type="entry name" value="Calcium ATPase, transduction domain A"/>
    <property type="match status" value="1"/>
</dbReference>
<keyword evidence="7" id="KW-0460">Magnesium</keyword>
<evidence type="ECO:0000313" key="16">
    <source>
        <dbReference type="Proteomes" id="UP000182800"/>
    </source>
</evidence>
<dbReference type="NCBIfam" id="TIGR01525">
    <property type="entry name" value="ATPase-IB_hvy"/>
    <property type="match status" value="1"/>
</dbReference>
<evidence type="ECO:0000256" key="5">
    <source>
        <dbReference type="ARBA" id="ARBA00022741"/>
    </source>
</evidence>
<dbReference type="OrthoDB" id="7762541at2"/>
<dbReference type="STRING" id="1653334.GA0071312_0077"/>
<dbReference type="SFLD" id="SFLDG00002">
    <property type="entry name" value="C1.7:_P-type_atpase_like"/>
    <property type="match status" value="1"/>
</dbReference>
<reference evidence="14 16" key="2">
    <citation type="submission" date="2016-08" db="EMBL/GenBank/DDBJ databases">
        <authorList>
            <person name="Varghese N."/>
            <person name="Submissions Spin"/>
        </authorList>
    </citation>
    <scope>NUCLEOTIDE SEQUENCE [LARGE SCALE GENOMIC DNA]</scope>
    <source>
        <strain evidence="14 16">HL-109</strain>
    </source>
</reference>
<gene>
    <name evidence="13" type="primary">zntA</name>
    <name evidence="14" type="ORF">GA0071312_0077</name>
    <name evidence="13" type="ORF">HLUCCO17_08095</name>
</gene>
<name>A0A0N8KEE2_9HYPH</name>
<dbReference type="PROSITE" id="PS00154">
    <property type="entry name" value="ATPASE_E1_E2"/>
    <property type="match status" value="1"/>
</dbReference>
<dbReference type="InterPro" id="IPR008250">
    <property type="entry name" value="ATPase_P-typ_transduc_dom_A_sf"/>
</dbReference>
<dbReference type="PRINTS" id="PR00941">
    <property type="entry name" value="CDATPASE"/>
</dbReference>
<dbReference type="FunFam" id="2.70.150.10:FF:000002">
    <property type="entry name" value="Copper-transporting ATPase 1, putative"/>
    <property type="match status" value="1"/>
</dbReference>
<keyword evidence="6 11" id="KW-0067">ATP-binding</keyword>
<dbReference type="InterPro" id="IPR059000">
    <property type="entry name" value="ATPase_P-type_domA"/>
</dbReference>
<feature type="transmembrane region" description="Helical" evidence="11">
    <location>
        <begin position="32"/>
        <end position="51"/>
    </location>
</feature>
<dbReference type="Gene3D" id="2.70.150.10">
    <property type="entry name" value="Calcium-transporting ATPase, cytoplasmic transduction domain A"/>
    <property type="match status" value="1"/>
</dbReference>
<keyword evidence="4 11" id="KW-0479">Metal-binding</keyword>
<evidence type="ECO:0000256" key="10">
    <source>
        <dbReference type="ARBA" id="ARBA00023136"/>
    </source>
</evidence>
<dbReference type="RefSeq" id="WP_074443161.1">
    <property type="nucleotide sequence ID" value="NZ_FMBM01000001.1"/>
</dbReference>
<dbReference type="Proteomes" id="UP000050497">
    <property type="component" value="Unassembled WGS sequence"/>
</dbReference>
<protein>
    <submittedName>
        <fullName evidence="13">Cd2+/Zn2+-exporting ATPase ZntA</fullName>
    </submittedName>
    <submittedName>
        <fullName evidence="14">Heavy metal-(Cd/Co/Hg/Pb/Zn)-translocating P-type ATPase</fullName>
    </submittedName>
</protein>
<organism evidence="13 15">
    <name type="scientific">Saliniramus fredricksonii</name>
    <dbReference type="NCBI Taxonomy" id="1653334"/>
    <lineage>
        <taxon>Bacteria</taxon>
        <taxon>Pseudomonadati</taxon>
        <taxon>Pseudomonadota</taxon>
        <taxon>Alphaproteobacteria</taxon>
        <taxon>Hyphomicrobiales</taxon>
        <taxon>Salinarimonadaceae</taxon>
        <taxon>Saliniramus</taxon>
    </lineage>
</organism>
<dbReference type="PATRIC" id="fig|1653334.4.peg.2700"/>
<dbReference type="PRINTS" id="PR00119">
    <property type="entry name" value="CATATPASE"/>
</dbReference>
<dbReference type="InterPro" id="IPR023298">
    <property type="entry name" value="ATPase_P-typ_TM_dom_sf"/>
</dbReference>
<proteinExistence type="inferred from homology"/>
<evidence type="ECO:0000256" key="1">
    <source>
        <dbReference type="ARBA" id="ARBA00004141"/>
    </source>
</evidence>
<feature type="transmembrane region" description="Helical" evidence="11">
    <location>
        <begin position="263"/>
        <end position="288"/>
    </location>
</feature>
<keyword evidence="11" id="KW-1003">Cell membrane</keyword>
<keyword evidence="8" id="KW-1278">Translocase</keyword>
<comment type="caution">
    <text evidence="13">The sequence shown here is derived from an EMBL/GenBank/DDBJ whole genome shotgun (WGS) entry which is preliminary data.</text>
</comment>
<accession>A0A0N8KEE2</accession>
<evidence type="ECO:0000256" key="2">
    <source>
        <dbReference type="ARBA" id="ARBA00006024"/>
    </source>
</evidence>
<feature type="transmembrane region" description="Helical" evidence="11">
    <location>
        <begin position="580"/>
        <end position="597"/>
    </location>
</feature>
<dbReference type="InterPro" id="IPR001757">
    <property type="entry name" value="P_typ_ATPase"/>
</dbReference>
<dbReference type="SUPFAM" id="SSF81665">
    <property type="entry name" value="Calcium ATPase, transmembrane domain M"/>
    <property type="match status" value="1"/>
</dbReference>
<evidence type="ECO:0000256" key="4">
    <source>
        <dbReference type="ARBA" id="ARBA00022723"/>
    </source>
</evidence>
<dbReference type="InterPro" id="IPR036412">
    <property type="entry name" value="HAD-like_sf"/>
</dbReference>
<keyword evidence="9 11" id="KW-1133">Transmembrane helix</keyword>
<feature type="domain" description="P-type ATPase A" evidence="12">
    <location>
        <begin position="117"/>
        <end position="217"/>
    </location>
</feature>
<evidence type="ECO:0000313" key="14">
    <source>
        <dbReference type="EMBL" id="SCC78091.1"/>
    </source>
</evidence>
<dbReference type="AlphaFoldDB" id="A0A0N8KEE2"/>
<dbReference type="InterPro" id="IPR044492">
    <property type="entry name" value="P_typ_ATPase_HD_dom"/>
</dbReference>
<dbReference type="PANTHER" id="PTHR43079:SF1">
    <property type="entry name" value="CADMIUM_ZINC-TRANSPORTING ATPASE HMA1, CHLOROPLASTIC-RELATED"/>
    <property type="match status" value="1"/>
</dbReference>
<dbReference type="Gene3D" id="3.40.1110.10">
    <property type="entry name" value="Calcium-transporting ATPase, cytoplasmic domain N"/>
    <property type="match status" value="1"/>
</dbReference>
<dbReference type="SFLD" id="SFLDF00027">
    <property type="entry name" value="p-type_atpase"/>
    <property type="match status" value="1"/>
</dbReference>
<dbReference type="GO" id="GO:0030001">
    <property type="term" value="P:metal ion transport"/>
    <property type="evidence" value="ECO:0007669"/>
    <property type="project" value="UniProtKB-ARBA"/>
</dbReference>
<dbReference type="InterPro" id="IPR018303">
    <property type="entry name" value="ATPase_P-typ_P_site"/>
</dbReference>
<keyword evidence="10 11" id="KW-0472">Membrane</keyword>
<evidence type="ECO:0000256" key="11">
    <source>
        <dbReference type="RuleBase" id="RU362081"/>
    </source>
</evidence>
<dbReference type="GO" id="GO:0015662">
    <property type="term" value="F:P-type ion transporter activity"/>
    <property type="evidence" value="ECO:0007669"/>
    <property type="project" value="UniProtKB-ARBA"/>
</dbReference>
<dbReference type="EMBL" id="LJSX01000010">
    <property type="protein sequence ID" value="KPQ11090.1"/>
    <property type="molecule type" value="Genomic_DNA"/>
</dbReference>
<dbReference type="SFLD" id="SFLDS00003">
    <property type="entry name" value="Haloacid_Dehalogenase"/>
    <property type="match status" value="1"/>
</dbReference>
<dbReference type="GO" id="GO:0005886">
    <property type="term" value="C:plasma membrane"/>
    <property type="evidence" value="ECO:0007669"/>
    <property type="project" value="UniProtKB-SubCell"/>
</dbReference>
<dbReference type="InterPro" id="IPR051949">
    <property type="entry name" value="Cation_Transport_ATPase"/>
</dbReference>
<sequence>MPSPIILAAILTLATGLGLAFGIAGEIAGAPGSWVLGAYILAYLAGGLPAGRKALANLLRNRRLDIDLLMVTAALAAAAVDEMRDGAILLFLFSLAGTLEEYAMGRAEREVEALMAMRPETAHRRDAEGRVTEVPAASLERGDRVMVRPGERIPVDAVIRGGHSNLDEASVTGEAMPVSKGAGDKVFEATVNGQGILEIEVVRAAAESTVARMIEMVTQAKAQKAPSERFSAWFGQRYTVAVLAGSILAFVVLLLIGREFGDALYRAATLLVAASPCAIVISVPAAILSALSASARGGVLFKGGAALESFGAVRQFAFDKTGTLTEGRARVVEILPFGCPQDELLALAAGLEAESEHHVAAAIRREAQRVAIAPAPVTGAQNHPGEGIVARNGDGEAVFAGNPRLLAHLAVSADARVEEALARLAASGHSVIVIGRGSRILGAISIADQPRTSAIEALARLRAAGIKRITMFTGDRAAVAHRIGAAIGLRAEDIEAELMPQEKVARISAMRARGPVAFVGDGVNDAAALASADIGVAMGTAGSEVALQAADVALLSDDLRRLEKAWHLARRTNRIIRQNLFFAVGAMLALVILTLFFDLSLPLAVIGHEGGTLIVVANGLRLLFDPIRAPEAASRAMTKIAAARLLPRPVPSA</sequence>
<dbReference type="GO" id="GO:0046872">
    <property type="term" value="F:metal ion binding"/>
    <property type="evidence" value="ECO:0007669"/>
    <property type="project" value="UniProtKB-KW"/>
</dbReference>
<dbReference type="Pfam" id="PF00702">
    <property type="entry name" value="Hydrolase"/>
    <property type="match status" value="1"/>
</dbReference>
<dbReference type="GO" id="GO:0019829">
    <property type="term" value="F:ATPase-coupled monoatomic cation transmembrane transporter activity"/>
    <property type="evidence" value="ECO:0007669"/>
    <property type="project" value="InterPro"/>
</dbReference>
<dbReference type="PROSITE" id="PS01229">
    <property type="entry name" value="COF_2"/>
    <property type="match status" value="1"/>
</dbReference>
<feature type="transmembrane region" description="Helical" evidence="11">
    <location>
        <begin position="238"/>
        <end position="257"/>
    </location>
</feature>
<comment type="subcellular location">
    <subcellularLocation>
        <location evidence="11">Cell membrane</location>
    </subcellularLocation>
    <subcellularLocation>
        <location evidence="1">Membrane</location>
        <topology evidence="1">Multi-pass membrane protein</topology>
    </subcellularLocation>
</comment>
<evidence type="ECO:0000256" key="3">
    <source>
        <dbReference type="ARBA" id="ARBA00022692"/>
    </source>
</evidence>
<dbReference type="GO" id="GO:0005524">
    <property type="term" value="F:ATP binding"/>
    <property type="evidence" value="ECO:0007669"/>
    <property type="project" value="UniProtKB-UniRule"/>
</dbReference>
<keyword evidence="3 11" id="KW-0812">Transmembrane</keyword>
<evidence type="ECO:0000256" key="8">
    <source>
        <dbReference type="ARBA" id="ARBA00022967"/>
    </source>
</evidence>
<dbReference type="Pfam" id="PF00122">
    <property type="entry name" value="E1-E2_ATPase"/>
    <property type="match status" value="1"/>
</dbReference>
<dbReference type="Gene3D" id="3.40.50.1000">
    <property type="entry name" value="HAD superfamily/HAD-like"/>
    <property type="match status" value="1"/>
</dbReference>
<dbReference type="InterPro" id="IPR023299">
    <property type="entry name" value="ATPase_P-typ_cyto_dom_N"/>
</dbReference>
<keyword evidence="16" id="KW-1185">Reference proteome</keyword>
<dbReference type="SUPFAM" id="SSF56784">
    <property type="entry name" value="HAD-like"/>
    <property type="match status" value="1"/>
</dbReference>
<evidence type="ECO:0000313" key="13">
    <source>
        <dbReference type="EMBL" id="KPQ11090.1"/>
    </source>
</evidence>
<dbReference type="NCBIfam" id="TIGR01494">
    <property type="entry name" value="ATPase_P-type"/>
    <property type="match status" value="1"/>
</dbReference>
<keyword evidence="5 11" id="KW-0547">Nucleotide-binding</keyword>
<dbReference type="Proteomes" id="UP000182800">
    <property type="component" value="Unassembled WGS sequence"/>
</dbReference>